<dbReference type="Pfam" id="PF01420">
    <property type="entry name" value="Methylase_S"/>
    <property type="match status" value="2"/>
</dbReference>
<protein>
    <recommendedName>
        <fullName evidence="4">Type I restriction modification DNA specificity domain-containing protein</fullName>
    </recommendedName>
</protein>
<evidence type="ECO:0000256" key="2">
    <source>
        <dbReference type="ARBA" id="ARBA00022747"/>
    </source>
</evidence>
<name>A0A4R5VK99_9BACI</name>
<dbReference type="InterPro" id="IPR000055">
    <property type="entry name" value="Restrct_endonuc_typeI_TRD"/>
</dbReference>
<dbReference type="Proteomes" id="UP000295132">
    <property type="component" value="Unassembled WGS sequence"/>
</dbReference>
<keyword evidence="3" id="KW-0238">DNA-binding</keyword>
<evidence type="ECO:0000256" key="3">
    <source>
        <dbReference type="ARBA" id="ARBA00023125"/>
    </source>
</evidence>
<dbReference type="InterPro" id="IPR044946">
    <property type="entry name" value="Restrct_endonuc_typeI_TRD_sf"/>
</dbReference>
<comment type="similarity">
    <text evidence="1">Belongs to the type-I restriction system S methylase family.</text>
</comment>
<reference evidence="5 6" key="1">
    <citation type="submission" date="2019-03" db="EMBL/GenBank/DDBJ databases">
        <title>Bacillus niacini sp. nov. a Nicotinate-Metabolizing Mesophile Isolated from Soil.</title>
        <authorList>
            <person name="Zhang G."/>
        </authorList>
    </citation>
    <scope>NUCLEOTIDE SEQUENCE [LARGE SCALE GENOMIC DNA]</scope>
    <source>
        <strain evidence="5 6">WN066</strain>
    </source>
</reference>
<feature type="domain" description="Type I restriction modification DNA specificity" evidence="4">
    <location>
        <begin position="223"/>
        <end position="382"/>
    </location>
</feature>
<sequence length="417" mass="48019">MKNTIEKIIFKLRQVTLKDISEEIQYGYTQSSSKKEIGPKFLRITDIQDNNVNWEETPYCEISDAETNKYKLFDGDIVVARTGATTGKSFLIKSPPESVFASYLIRIKPNKNLVLPRYLWTFMQSRSYWNQINTVSNGSTQPGVNASVLSKLKIPLPSLNIQKIIADVFTELEILIQKRKEVITKMDELVRSVFLEMFGEPTANQHNFEKTNIETISSLVSSGSTPLGGKKVYKSEGILFIRSQNVLMNRIDYSDIVHIDDEVHKKMKRTWVKKNDVLINITGASIGRVAVYYGEDDNANVNQHVCIIRPKLNMLVPEFLSYFLSNDNYQKKILSQNAGATRQAFNFKQIKDFEIYLPPFELQKEFSNIICEINIQKKHLENQLSKLEEYRQSILHHAFTGELQFNETKVNDYAIKC</sequence>
<dbReference type="PANTHER" id="PTHR30408:SF12">
    <property type="entry name" value="TYPE I RESTRICTION ENZYME MJAVIII SPECIFICITY SUBUNIT"/>
    <property type="match status" value="1"/>
</dbReference>
<gene>
    <name evidence="5" type="ORF">E2K98_24710</name>
</gene>
<dbReference type="EMBL" id="SMYO01000017">
    <property type="protein sequence ID" value="TDK58122.1"/>
    <property type="molecule type" value="Genomic_DNA"/>
</dbReference>
<comment type="caution">
    <text evidence="5">The sequence shown here is derived from an EMBL/GenBank/DDBJ whole genome shotgun (WGS) entry which is preliminary data.</text>
</comment>
<dbReference type="InterPro" id="IPR052021">
    <property type="entry name" value="Type-I_RS_S_subunit"/>
</dbReference>
<dbReference type="RefSeq" id="WP_133338931.1">
    <property type="nucleotide sequence ID" value="NZ_SMYO01000017.1"/>
</dbReference>
<dbReference type="CDD" id="cd17256">
    <property type="entry name" value="RMtype1_S_EcoJA65PI-TRD1-CR1_like"/>
    <property type="match status" value="1"/>
</dbReference>
<evidence type="ECO:0000313" key="6">
    <source>
        <dbReference type="Proteomes" id="UP000295132"/>
    </source>
</evidence>
<accession>A0A4R5VK99</accession>
<proteinExistence type="inferred from homology"/>
<dbReference type="Gene3D" id="3.90.220.20">
    <property type="entry name" value="DNA methylase specificity domains"/>
    <property type="match status" value="2"/>
</dbReference>
<dbReference type="GO" id="GO:0003677">
    <property type="term" value="F:DNA binding"/>
    <property type="evidence" value="ECO:0007669"/>
    <property type="project" value="UniProtKB-KW"/>
</dbReference>
<dbReference type="GO" id="GO:0009307">
    <property type="term" value="P:DNA restriction-modification system"/>
    <property type="evidence" value="ECO:0007669"/>
    <property type="project" value="UniProtKB-KW"/>
</dbReference>
<feature type="domain" description="Type I restriction modification DNA specificity" evidence="4">
    <location>
        <begin position="15"/>
        <end position="184"/>
    </location>
</feature>
<evidence type="ECO:0000313" key="5">
    <source>
        <dbReference type="EMBL" id="TDK58122.1"/>
    </source>
</evidence>
<keyword evidence="2" id="KW-0680">Restriction system</keyword>
<evidence type="ECO:0000259" key="4">
    <source>
        <dbReference type="Pfam" id="PF01420"/>
    </source>
</evidence>
<dbReference type="CDD" id="cd17521">
    <property type="entry name" value="RMtype1_S_Sau13435ORF2165P_TRD2-CR2_like"/>
    <property type="match status" value="1"/>
</dbReference>
<dbReference type="PANTHER" id="PTHR30408">
    <property type="entry name" value="TYPE-1 RESTRICTION ENZYME ECOKI SPECIFICITY PROTEIN"/>
    <property type="match status" value="1"/>
</dbReference>
<dbReference type="SUPFAM" id="SSF116734">
    <property type="entry name" value="DNA methylase specificity domain"/>
    <property type="match status" value="2"/>
</dbReference>
<organism evidence="5 6">
    <name type="scientific">Bacillus salipaludis</name>
    <dbReference type="NCBI Taxonomy" id="2547811"/>
    <lineage>
        <taxon>Bacteria</taxon>
        <taxon>Bacillati</taxon>
        <taxon>Bacillota</taxon>
        <taxon>Bacilli</taxon>
        <taxon>Bacillales</taxon>
        <taxon>Bacillaceae</taxon>
        <taxon>Bacillus</taxon>
    </lineage>
</organism>
<dbReference type="AlphaFoldDB" id="A0A4R5VK99"/>
<evidence type="ECO:0000256" key="1">
    <source>
        <dbReference type="ARBA" id="ARBA00010923"/>
    </source>
</evidence>